<dbReference type="SUPFAM" id="SSF55144">
    <property type="entry name" value="LigT-like"/>
    <property type="match status" value="1"/>
</dbReference>
<evidence type="ECO:0000256" key="4">
    <source>
        <dbReference type="ARBA" id="ARBA00022490"/>
    </source>
</evidence>
<dbReference type="SUPFAM" id="SSF52540">
    <property type="entry name" value="P-loop containing nucleoside triphosphate hydrolases"/>
    <property type="match status" value="2"/>
</dbReference>
<keyword evidence="3" id="KW-0813">Transport</keyword>
<dbReference type="GO" id="GO:0005524">
    <property type="term" value="F:ATP binding"/>
    <property type="evidence" value="ECO:0007669"/>
    <property type="project" value="UniProtKB-KW"/>
</dbReference>
<keyword evidence="7" id="KW-0067">ATP-binding</keyword>
<evidence type="ECO:0000313" key="15">
    <source>
        <dbReference type="Proteomes" id="UP000250266"/>
    </source>
</evidence>
<dbReference type="EMBL" id="KV745008">
    <property type="protein sequence ID" value="OCK79399.1"/>
    <property type="molecule type" value="Genomic_DNA"/>
</dbReference>
<evidence type="ECO:0000256" key="7">
    <source>
        <dbReference type="ARBA" id="ARBA00022840"/>
    </source>
</evidence>
<evidence type="ECO:0000256" key="1">
    <source>
        <dbReference type="ARBA" id="ARBA00004496"/>
    </source>
</evidence>
<dbReference type="OrthoDB" id="9982946at2759"/>
<protein>
    <recommendedName>
        <fullName evidence="11">Vesicular-fusion protein SEC18</fullName>
    </recommendedName>
</protein>
<keyword evidence="6" id="KW-0547">Nucleotide-binding</keyword>
<name>A0A8E2JET8_9PEZI</name>
<dbReference type="GO" id="GO:0035494">
    <property type="term" value="P:SNARE complex disassembly"/>
    <property type="evidence" value="ECO:0007669"/>
    <property type="project" value="InterPro"/>
</dbReference>
<evidence type="ECO:0000256" key="8">
    <source>
        <dbReference type="ARBA" id="ARBA00022892"/>
    </source>
</evidence>
<evidence type="ECO:0000259" key="13">
    <source>
        <dbReference type="SMART" id="SM00382"/>
    </source>
</evidence>
<comment type="subcellular location">
    <subcellularLocation>
        <location evidence="1">Cytoplasm</location>
    </subcellularLocation>
</comment>
<keyword evidence="4" id="KW-0963">Cytoplasm</keyword>
<dbReference type="GO" id="GO:0043001">
    <property type="term" value="P:Golgi to plasma membrane protein transport"/>
    <property type="evidence" value="ECO:0007669"/>
    <property type="project" value="TreeGrafter"/>
</dbReference>
<proteinExistence type="inferred from homology"/>
<dbReference type="GO" id="GO:0016887">
    <property type="term" value="F:ATP hydrolysis activity"/>
    <property type="evidence" value="ECO:0007669"/>
    <property type="project" value="InterPro"/>
</dbReference>
<dbReference type="Gene3D" id="3.40.50.300">
    <property type="entry name" value="P-loop containing nucleotide triphosphate hydrolases"/>
    <property type="match status" value="2"/>
</dbReference>
<dbReference type="InterPro" id="IPR041569">
    <property type="entry name" value="AAA_lid_3"/>
</dbReference>
<organism evidence="14 15">
    <name type="scientific">Lepidopterella palustris CBS 459.81</name>
    <dbReference type="NCBI Taxonomy" id="1314670"/>
    <lineage>
        <taxon>Eukaryota</taxon>
        <taxon>Fungi</taxon>
        <taxon>Dikarya</taxon>
        <taxon>Ascomycota</taxon>
        <taxon>Pezizomycotina</taxon>
        <taxon>Dothideomycetes</taxon>
        <taxon>Pleosporomycetidae</taxon>
        <taxon>Mytilinidiales</taxon>
        <taxon>Argynnaceae</taxon>
        <taxon>Lepidopterella</taxon>
    </lineage>
</organism>
<dbReference type="PANTHER" id="PTHR23078">
    <property type="entry name" value="VESICULAR-FUSION PROTEIN NSF"/>
    <property type="match status" value="1"/>
</dbReference>
<dbReference type="InterPro" id="IPR003960">
    <property type="entry name" value="ATPase_AAA_CS"/>
</dbReference>
<dbReference type="PROSITE" id="PS00674">
    <property type="entry name" value="AAA"/>
    <property type="match status" value="1"/>
</dbReference>
<dbReference type="SUPFAM" id="SSF54585">
    <property type="entry name" value="Cdc48 domain 2-like"/>
    <property type="match status" value="1"/>
</dbReference>
<dbReference type="Gene3D" id="1.10.8.60">
    <property type="match status" value="2"/>
</dbReference>
<dbReference type="InterPro" id="IPR009010">
    <property type="entry name" value="Asp_de-COase-like_dom_sf"/>
</dbReference>
<dbReference type="InterPro" id="IPR009097">
    <property type="entry name" value="Cyclic_Pdiesterase"/>
</dbReference>
<dbReference type="SMART" id="SM00382">
    <property type="entry name" value="AAA"/>
    <property type="match status" value="2"/>
</dbReference>
<dbReference type="InterPro" id="IPR003959">
    <property type="entry name" value="ATPase_AAA_core"/>
</dbReference>
<comment type="similarity">
    <text evidence="2">Belongs to the AAA ATPase family.</text>
</comment>
<dbReference type="Gene3D" id="3.10.330.10">
    <property type="match status" value="1"/>
</dbReference>
<evidence type="ECO:0000256" key="10">
    <source>
        <dbReference type="ARBA" id="ARBA00056429"/>
    </source>
</evidence>
<dbReference type="InterPro" id="IPR027417">
    <property type="entry name" value="P-loop_NTPase"/>
</dbReference>
<feature type="region of interest" description="Disordered" evidence="12">
    <location>
        <begin position="376"/>
        <end position="443"/>
    </location>
</feature>
<evidence type="ECO:0000256" key="3">
    <source>
        <dbReference type="ARBA" id="ARBA00022448"/>
    </source>
</evidence>
<dbReference type="CDD" id="cd00009">
    <property type="entry name" value="AAA"/>
    <property type="match status" value="1"/>
</dbReference>
<evidence type="ECO:0000313" key="14">
    <source>
        <dbReference type="EMBL" id="OCK79399.1"/>
    </source>
</evidence>
<dbReference type="PANTHER" id="PTHR23078:SF3">
    <property type="entry name" value="VESICLE-FUSING ATPASE"/>
    <property type="match status" value="1"/>
</dbReference>
<dbReference type="Pfam" id="PF17862">
    <property type="entry name" value="AAA_lid_3"/>
    <property type="match status" value="1"/>
</dbReference>
<gene>
    <name evidence="14" type="ORF">K432DRAFT_299928</name>
</gene>
<keyword evidence="15" id="KW-1185">Reference proteome</keyword>
<evidence type="ECO:0000256" key="9">
    <source>
        <dbReference type="ARBA" id="ARBA00022927"/>
    </source>
</evidence>
<keyword evidence="8" id="KW-0931">ER-Golgi transport</keyword>
<dbReference type="InterPro" id="IPR004201">
    <property type="entry name" value="Cdc48_dom2"/>
</dbReference>
<dbReference type="FunFam" id="3.40.50.300:FF:000187">
    <property type="entry name" value="Vesicular-fusion ATPase SEC18"/>
    <property type="match status" value="1"/>
</dbReference>
<dbReference type="InterPro" id="IPR039812">
    <property type="entry name" value="Vesicle-fus_ATPase"/>
</dbReference>
<dbReference type="FunFam" id="1.10.8.60:FF:000026">
    <property type="entry name" value="vesicle-fusing ATPase isoform X1"/>
    <property type="match status" value="1"/>
</dbReference>
<evidence type="ECO:0000256" key="12">
    <source>
        <dbReference type="SAM" id="MobiDB-lite"/>
    </source>
</evidence>
<dbReference type="Gene3D" id="2.40.40.20">
    <property type="match status" value="1"/>
</dbReference>
<dbReference type="FunFam" id="3.40.50.300:FF:000166">
    <property type="entry name" value="vesicle-fusing ATPase isoform X1"/>
    <property type="match status" value="1"/>
</dbReference>
<sequence length="1186" mass="132016">MSSQTPLPVHTSNTFEDLSGISTATFDNPYDALLVASKDDPKQIQERYNAHRTTRNSQQKTKLLDPQFPGVSIDPILLRLCDPTIEPGHSDPRNCLVFWARPTQKVKDLIFLVQQKLLTVAPNLWLMPQDCLHMTALEITHSRKIEEIEKLVETMQSAIPTITDYTFDHRARLVKPMIGFDAAALALSFVPAAGEGFSETATSDQFTYHHLRRDLYTLCRDTGVQVDSRYVVPSSHLTVGRFINPKDFSDGEGKPDPAKMKAFVEKIEEINAWLEAEFWPENGTGHIKDGGEWIVGEEKGLNCRMGTLWYGGGAHHLPQIAIQHRDLNSLVHCCLALCRTWRILTTFKYPRHLSSATEFLDTRNLDIMFNRDRLPAIPSPFGSRPGDAPRPSPRNDGYSRPSQQPAPYQGGPDSRMVGGYEDPRQASQRMPVGRPPPASMDDSAIKLRPIRSPGGNAYAFGNLVAVSPQNFPPSKDGSDIYILVNGAFVLSARPTEGCRPGEIGFTDNQRTWAGITLGPQDMVSVQPYHHVAHDGRLYLGSLAVEVGFAGRKTTDTPYDQEELAKQFIKNFENQILAPGQQLLMDIKNIYLRLSIRTVQLVDLTMEEPGPSAAPLVDPRARGILRKHTQIDFFKDAKSDIKLKMSNRRPAGKSLVQPGFKFEDMGIGGLDNEFSTIFRRAFMSRVFPPAEVERLGIQHVRGMLLYGPPGTGKTLIARQIGKMLNAREPKVINGPEVLNKYVGQSEENIRKLFADAEKEYKEKGDESELHIIIFDELDAVCKQRGTSGGGTGVGDSVVNQLLSKLDGVDQLNNVLLIGMTNRMDMIDEALLRAGRLEVHMEISLPDESGRAQILKIHTKRMRENNILARDVDVEELARLTKNFSGAEINGLVKAASSFAMSKYVTVGTMAAIEKDFAQIKVKQQDFIDALEEVKPLFGVAEEELGKRIRGDIIYYSRYINDILEEGRLAINTVRKSKPILSVLVHGPPGSGKTALAAKMAIDSAFPFIKLISAEDMVGFTEMQKVQQIDKTFRDAYKSALGVIVIDNIELLLDWVPIGPRFSNGVLQALIALLDKQPPKDRRLLILATTSQRTVLEQLNFRCEEEIAVPNVNTQEELAHVLRHSGAFSEEDQQRAIREIQDTTGDTEVGVGIKRILTGLEISTQDQDMPGRFARIMSRAIAARTSFA</sequence>
<dbReference type="InterPro" id="IPR003593">
    <property type="entry name" value="AAA+_ATPase"/>
</dbReference>
<feature type="domain" description="AAA+ ATPase" evidence="13">
    <location>
        <begin position="977"/>
        <end position="1098"/>
    </location>
</feature>
<dbReference type="SUPFAM" id="SSF50692">
    <property type="entry name" value="ADC-like"/>
    <property type="match status" value="1"/>
</dbReference>
<dbReference type="Proteomes" id="UP000250266">
    <property type="component" value="Unassembled WGS sequence"/>
</dbReference>
<dbReference type="FunFam" id="2.40.40.20:FF:000012">
    <property type="entry name" value="Vesicle-fusing ATPase protein"/>
    <property type="match status" value="1"/>
</dbReference>
<dbReference type="GO" id="GO:0006891">
    <property type="term" value="P:intra-Golgi vesicle-mediated transport"/>
    <property type="evidence" value="ECO:0007669"/>
    <property type="project" value="TreeGrafter"/>
</dbReference>
<evidence type="ECO:0000256" key="6">
    <source>
        <dbReference type="ARBA" id="ARBA00022741"/>
    </source>
</evidence>
<dbReference type="GO" id="GO:0005795">
    <property type="term" value="C:Golgi stack"/>
    <property type="evidence" value="ECO:0007669"/>
    <property type="project" value="TreeGrafter"/>
</dbReference>
<evidence type="ECO:0000256" key="11">
    <source>
        <dbReference type="ARBA" id="ARBA00068637"/>
    </source>
</evidence>
<keyword evidence="9" id="KW-0653">Protein transport</keyword>
<dbReference type="InterPro" id="IPR029067">
    <property type="entry name" value="CDC48_domain_2-like_sf"/>
</dbReference>
<keyword evidence="5" id="KW-0677">Repeat</keyword>
<reference evidence="14 15" key="1">
    <citation type="journal article" date="2016" name="Nat. Commun.">
        <title>Ectomycorrhizal ecology is imprinted in the genome of the dominant symbiotic fungus Cenococcum geophilum.</title>
        <authorList>
            <consortium name="DOE Joint Genome Institute"/>
            <person name="Peter M."/>
            <person name="Kohler A."/>
            <person name="Ohm R.A."/>
            <person name="Kuo A."/>
            <person name="Krutzmann J."/>
            <person name="Morin E."/>
            <person name="Arend M."/>
            <person name="Barry K.W."/>
            <person name="Binder M."/>
            <person name="Choi C."/>
            <person name="Clum A."/>
            <person name="Copeland A."/>
            <person name="Grisel N."/>
            <person name="Haridas S."/>
            <person name="Kipfer T."/>
            <person name="LaButti K."/>
            <person name="Lindquist E."/>
            <person name="Lipzen A."/>
            <person name="Maire R."/>
            <person name="Meier B."/>
            <person name="Mihaltcheva S."/>
            <person name="Molinier V."/>
            <person name="Murat C."/>
            <person name="Poggeler S."/>
            <person name="Quandt C.A."/>
            <person name="Sperisen C."/>
            <person name="Tritt A."/>
            <person name="Tisserant E."/>
            <person name="Crous P.W."/>
            <person name="Henrissat B."/>
            <person name="Nehls U."/>
            <person name="Egli S."/>
            <person name="Spatafora J.W."/>
            <person name="Grigoriev I.V."/>
            <person name="Martin F.M."/>
        </authorList>
    </citation>
    <scope>NUCLEOTIDE SEQUENCE [LARGE SCALE GENOMIC DNA]</scope>
    <source>
        <strain evidence="14 15">CBS 459.81</strain>
    </source>
</reference>
<dbReference type="AlphaFoldDB" id="A0A8E2JET8"/>
<evidence type="ECO:0000256" key="5">
    <source>
        <dbReference type="ARBA" id="ARBA00022737"/>
    </source>
</evidence>
<comment type="function">
    <text evidence="10">Required for vesicle-mediated transport. Catalyzes the fusion of transport vesicles within the Golgi cisternae. Is also required for transport from the endoplasmic reticulum to the Golgi stack. Seems to function as a fusion protein required for the delivery of cargo proteins to all compartments of the Golgi stack independent of vesicle origin.</text>
</comment>
<dbReference type="Pfam" id="PF00004">
    <property type="entry name" value="AAA"/>
    <property type="match status" value="2"/>
</dbReference>
<evidence type="ECO:0000256" key="2">
    <source>
        <dbReference type="ARBA" id="ARBA00006914"/>
    </source>
</evidence>
<accession>A0A8E2JET8</accession>
<dbReference type="Pfam" id="PF02933">
    <property type="entry name" value="CDC48_2"/>
    <property type="match status" value="1"/>
</dbReference>
<feature type="domain" description="AAA+ ATPase" evidence="13">
    <location>
        <begin position="698"/>
        <end position="845"/>
    </location>
</feature>